<dbReference type="GO" id="GO:0006085">
    <property type="term" value="P:acetyl-CoA biosynthetic process"/>
    <property type="evidence" value="ECO:0007669"/>
    <property type="project" value="UniProtKB-UniRule"/>
</dbReference>
<keyword evidence="5 6" id="KW-0067">ATP-binding</keyword>
<evidence type="ECO:0000313" key="9">
    <source>
        <dbReference type="Proteomes" id="UP000008914"/>
    </source>
</evidence>
<evidence type="ECO:0000256" key="7">
    <source>
        <dbReference type="RuleBase" id="RU003835"/>
    </source>
</evidence>
<feature type="active site" description="Proton donor/acceptor" evidence="6">
    <location>
        <position position="147"/>
    </location>
</feature>
<dbReference type="GO" id="GO:0000287">
    <property type="term" value="F:magnesium ion binding"/>
    <property type="evidence" value="ECO:0007669"/>
    <property type="project" value="UniProtKB-UniRule"/>
</dbReference>
<keyword evidence="6" id="KW-0479">Metal-binding</keyword>
<dbReference type="GO" id="GO:0005737">
    <property type="term" value="C:cytoplasm"/>
    <property type="evidence" value="ECO:0007669"/>
    <property type="project" value="UniProtKB-SubCell"/>
</dbReference>
<dbReference type="InterPro" id="IPR043129">
    <property type="entry name" value="ATPase_NBD"/>
</dbReference>
<dbReference type="GO" id="GO:0005524">
    <property type="term" value="F:ATP binding"/>
    <property type="evidence" value="ECO:0007669"/>
    <property type="project" value="UniProtKB-KW"/>
</dbReference>
<dbReference type="PANTHER" id="PTHR21060:SF15">
    <property type="entry name" value="ACETATE KINASE-RELATED"/>
    <property type="match status" value="1"/>
</dbReference>
<comment type="subunit">
    <text evidence="6">Homodimer.</text>
</comment>
<comment type="cofactor">
    <cofactor evidence="6">
        <name>Mg(2+)</name>
        <dbReference type="ChEBI" id="CHEBI:18420"/>
    </cofactor>
    <cofactor evidence="6">
        <name>Mn(2+)</name>
        <dbReference type="ChEBI" id="CHEBI:29035"/>
    </cofactor>
    <text evidence="6">Mg(2+). Can also accept Mn(2+).</text>
</comment>
<dbReference type="PROSITE" id="PS01076">
    <property type="entry name" value="ACETATE_KINASE_2"/>
    <property type="match status" value="1"/>
</dbReference>
<dbReference type="HAMAP" id="MF_00020">
    <property type="entry name" value="Acetate_kinase"/>
    <property type="match status" value="1"/>
</dbReference>
<keyword evidence="2 6" id="KW-0808">Transferase</keyword>
<keyword evidence="9" id="KW-1185">Reference proteome</keyword>
<keyword evidence="3 6" id="KW-0547">Nucleotide-binding</keyword>
<dbReference type="Pfam" id="PF00871">
    <property type="entry name" value="Acetate_kinase"/>
    <property type="match status" value="1"/>
</dbReference>
<protein>
    <recommendedName>
        <fullName evidence="6">Acetate kinase</fullName>
        <ecNumber evidence="6">2.7.2.1</ecNumber>
    </recommendedName>
    <alternativeName>
        <fullName evidence="6">Acetokinase</fullName>
    </alternativeName>
</protein>
<feature type="binding site" evidence="6">
    <location>
        <position position="90"/>
    </location>
    <ligand>
        <name>substrate</name>
    </ligand>
</feature>
<dbReference type="UniPathway" id="UPA00340">
    <property type="reaction ID" value="UER00458"/>
</dbReference>
<keyword evidence="6" id="KW-0963">Cytoplasm</keyword>
<feature type="binding site" evidence="6">
    <location>
        <position position="383"/>
    </location>
    <ligand>
        <name>Mg(2+)</name>
        <dbReference type="ChEBI" id="CHEBI:18420"/>
    </ligand>
</feature>
<dbReference type="KEGG" id="ica:Intca_0704"/>
<dbReference type="GO" id="GO:0008776">
    <property type="term" value="F:acetate kinase activity"/>
    <property type="evidence" value="ECO:0007669"/>
    <property type="project" value="UniProtKB-UniRule"/>
</dbReference>
<dbReference type="InterPro" id="IPR023865">
    <property type="entry name" value="Aliphatic_acid_kinase_CS"/>
</dbReference>
<dbReference type="InterPro" id="IPR004372">
    <property type="entry name" value="Ac/propionate_kinase"/>
</dbReference>
<organism evidence="8 9">
    <name type="scientific">Intrasporangium calvum (strain ATCC 23552 / DSM 43043 / JCM 3097 / NBRC 12989 / NCIMB 10167 / NRRL B-3866 / 7 KIP)</name>
    <dbReference type="NCBI Taxonomy" id="710696"/>
    <lineage>
        <taxon>Bacteria</taxon>
        <taxon>Bacillati</taxon>
        <taxon>Actinomycetota</taxon>
        <taxon>Actinomycetes</taxon>
        <taxon>Micrococcales</taxon>
        <taxon>Intrasporangiaceae</taxon>
        <taxon>Intrasporangium</taxon>
    </lineage>
</organism>
<feature type="site" description="Transition state stabilizer" evidence="6">
    <location>
        <position position="240"/>
    </location>
</feature>
<dbReference type="InterPro" id="IPR000890">
    <property type="entry name" value="Aliphatic_acid_kin_short-chain"/>
</dbReference>
<dbReference type="GO" id="GO:0006083">
    <property type="term" value="P:acetate metabolic process"/>
    <property type="evidence" value="ECO:0007669"/>
    <property type="project" value="TreeGrafter"/>
</dbReference>
<comment type="pathway">
    <text evidence="6">Metabolic intermediate biosynthesis; acetyl-CoA biosynthesis; acetyl-CoA from acetate: step 1/2.</text>
</comment>
<evidence type="ECO:0000256" key="5">
    <source>
        <dbReference type="ARBA" id="ARBA00022840"/>
    </source>
</evidence>
<dbReference type="PANTHER" id="PTHR21060">
    <property type="entry name" value="ACETATE KINASE"/>
    <property type="match status" value="1"/>
</dbReference>
<evidence type="ECO:0000256" key="2">
    <source>
        <dbReference type="ARBA" id="ARBA00022679"/>
    </source>
</evidence>
<proteinExistence type="inferred from homology"/>
<dbReference type="EC" id="2.7.2.1" evidence="6"/>
<dbReference type="PRINTS" id="PR00471">
    <property type="entry name" value="ACETATEKNASE"/>
</dbReference>
<dbReference type="EMBL" id="CP002343">
    <property type="protein sequence ID" value="ADU47248.1"/>
    <property type="molecule type" value="Genomic_DNA"/>
</dbReference>
<feature type="binding site" evidence="6">
    <location>
        <begin position="280"/>
        <end position="282"/>
    </location>
    <ligand>
        <name>ATP</name>
        <dbReference type="ChEBI" id="CHEBI:30616"/>
    </ligand>
</feature>
<dbReference type="Proteomes" id="UP000008914">
    <property type="component" value="Chromosome"/>
</dbReference>
<feature type="binding site" evidence="6">
    <location>
        <begin position="328"/>
        <end position="332"/>
    </location>
    <ligand>
        <name>ATP</name>
        <dbReference type="ChEBI" id="CHEBI:30616"/>
    </ligand>
</feature>
<keyword evidence="4 6" id="KW-0418">Kinase</keyword>
<reference evidence="8 9" key="1">
    <citation type="journal article" date="2010" name="Stand. Genomic Sci.">
        <title>Complete genome sequence of Intrasporangium calvum type strain (7 KIP).</title>
        <authorList>
            <person name="Del Rio T.G."/>
            <person name="Chertkov O."/>
            <person name="Yasawong M."/>
            <person name="Lucas S."/>
            <person name="Deshpande S."/>
            <person name="Cheng J.F."/>
            <person name="Detter C."/>
            <person name="Tapia R."/>
            <person name="Han C."/>
            <person name="Goodwin L."/>
            <person name="Pitluck S."/>
            <person name="Liolios K."/>
            <person name="Ivanova N."/>
            <person name="Mavromatis K."/>
            <person name="Pati A."/>
            <person name="Chen A."/>
            <person name="Palaniappan K."/>
            <person name="Land M."/>
            <person name="Hauser L."/>
            <person name="Chang Y.J."/>
            <person name="Jeffries C.D."/>
            <person name="Rohde M."/>
            <person name="Pukall R."/>
            <person name="Sikorski J."/>
            <person name="Goker M."/>
            <person name="Woyke T."/>
            <person name="Bristow J."/>
            <person name="Eisen J.A."/>
            <person name="Markowitz V."/>
            <person name="Hugenholtz P."/>
            <person name="Kyrpides N.C."/>
            <person name="Klenk H.P."/>
            <person name="Lapidus A."/>
        </authorList>
    </citation>
    <scope>NUCLEOTIDE SEQUENCE [LARGE SCALE GENOMIC DNA]</scope>
    <source>
        <strain evidence="9">ATCC 23552 / DSM 43043 / JCM 3097 / NBRC 12989 / 7 KIP</strain>
    </source>
</reference>
<dbReference type="PROSITE" id="PS01075">
    <property type="entry name" value="ACETATE_KINASE_1"/>
    <property type="match status" value="1"/>
</dbReference>
<gene>
    <name evidence="6" type="primary">ackA</name>
    <name evidence="8" type="ordered locus">Intca_0704</name>
</gene>
<dbReference type="STRING" id="710696.Intca_0704"/>
<comment type="function">
    <text evidence="6">Catalyzes the formation of acetyl phosphate from acetate and ATP. Can also catalyze the reverse reaction.</text>
</comment>
<evidence type="ECO:0000256" key="6">
    <source>
        <dbReference type="HAMAP-Rule" id="MF_00020"/>
    </source>
</evidence>
<evidence type="ECO:0000256" key="4">
    <source>
        <dbReference type="ARBA" id="ARBA00022777"/>
    </source>
</evidence>
<dbReference type="CDD" id="cd24010">
    <property type="entry name" value="ASKHA_NBD_AcK_PK"/>
    <property type="match status" value="1"/>
</dbReference>
<evidence type="ECO:0000313" key="8">
    <source>
        <dbReference type="EMBL" id="ADU47248.1"/>
    </source>
</evidence>
<dbReference type="PIRSF" id="PIRSF000722">
    <property type="entry name" value="Acetate_prop_kin"/>
    <property type="match status" value="1"/>
</dbReference>
<dbReference type="eggNOG" id="COG0282">
    <property type="taxonomic scope" value="Bacteria"/>
</dbReference>
<evidence type="ECO:0000256" key="3">
    <source>
        <dbReference type="ARBA" id="ARBA00022741"/>
    </source>
</evidence>
<sequence length="398" mass="41878">MSRLVLVVNAGSSSLKYDLIDVDAAESRASGLVERIGEPTSRAKHSVDGTDHRTEGRCADHGAAFELLLAAFREHGPDLGGLELAAVGHRVVHGGAQFSAPTRIDDEVEATIERLIPLAPLHNPANLEGIRVARAHFPDVPQVAVFDTAFHQTLPPHAYTYAVSRAWRDEHRVRRYGFHGTSHAYVSRRAAELLGLPVEAANVIVLHLGNGASATAVAGGRSVDTSMGLSPLEGLVMGTRPGDLDPSLPAHLARAGVSLEEYDRALNKESGLKGLTGSNDFRELEDRVAAGDADARLAFDVVAHRLRKYIGAYAAVLGRVDAVAFTAGVGEHSPMLRAAALDGLGDLLGIEVDAAANDAATSGEHRISTASSRVAVLVLPTQEELEIAREAAGVATGA</sequence>
<dbReference type="RefSeq" id="WP_013491568.1">
    <property type="nucleotide sequence ID" value="NC_014830.1"/>
</dbReference>
<dbReference type="Gene3D" id="3.30.420.40">
    <property type="match status" value="2"/>
</dbReference>
<keyword evidence="6" id="KW-0460">Magnesium</keyword>
<dbReference type="NCBIfam" id="TIGR00016">
    <property type="entry name" value="ackA"/>
    <property type="match status" value="1"/>
</dbReference>
<feature type="site" description="Transition state stabilizer" evidence="6">
    <location>
        <position position="179"/>
    </location>
</feature>
<evidence type="ECO:0000256" key="1">
    <source>
        <dbReference type="ARBA" id="ARBA00008748"/>
    </source>
</evidence>
<dbReference type="OrthoDB" id="9802453at2"/>
<accession>E6SAJ8</accession>
<comment type="similarity">
    <text evidence="1 6 7">Belongs to the acetokinase family.</text>
</comment>
<feature type="binding site" evidence="6">
    <location>
        <position position="9"/>
    </location>
    <ligand>
        <name>Mg(2+)</name>
        <dbReference type="ChEBI" id="CHEBI:18420"/>
    </ligand>
</feature>
<feature type="binding site" evidence="6">
    <location>
        <position position="16"/>
    </location>
    <ligand>
        <name>ATP</name>
        <dbReference type="ChEBI" id="CHEBI:30616"/>
    </ligand>
</feature>
<name>E6SAJ8_INTC7</name>
<comment type="catalytic activity">
    <reaction evidence="6">
        <text>acetate + ATP = acetyl phosphate + ADP</text>
        <dbReference type="Rhea" id="RHEA:11352"/>
        <dbReference type="ChEBI" id="CHEBI:22191"/>
        <dbReference type="ChEBI" id="CHEBI:30089"/>
        <dbReference type="ChEBI" id="CHEBI:30616"/>
        <dbReference type="ChEBI" id="CHEBI:456216"/>
        <dbReference type="EC" id="2.7.2.1"/>
    </reaction>
</comment>
<dbReference type="HOGENOM" id="CLU_020352_0_1_11"/>
<comment type="subcellular location">
    <subcellularLocation>
        <location evidence="6">Cytoplasm</location>
    </subcellularLocation>
</comment>
<dbReference type="AlphaFoldDB" id="E6SAJ8"/>
<feature type="binding site" evidence="6">
    <location>
        <begin position="207"/>
        <end position="211"/>
    </location>
    <ligand>
        <name>ATP</name>
        <dbReference type="ChEBI" id="CHEBI:30616"/>
    </ligand>
</feature>
<dbReference type="SUPFAM" id="SSF53067">
    <property type="entry name" value="Actin-like ATPase domain"/>
    <property type="match status" value="2"/>
</dbReference>